<dbReference type="KEGG" id="bvq:FHE72_04640"/>
<dbReference type="RefSeq" id="WP_159361384.1">
    <property type="nucleotide sequence ID" value="NZ_CP047394.1"/>
</dbReference>
<proteinExistence type="predicted"/>
<organism evidence="2 3">
    <name type="scientific">Rossellomorea vietnamensis</name>
    <dbReference type="NCBI Taxonomy" id="218284"/>
    <lineage>
        <taxon>Bacteria</taxon>
        <taxon>Bacillati</taxon>
        <taxon>Bacillota</taxon>
        <taxon>Bacilli</taxon>
        <taxon>Bacillales</taxon>
        <taxon>Bacillaceae</taxon>
        <taxon>Rossellomorea</taxon>
    </lineage>
</organism>
<dbReference type="Proteomes" id="UP000465062">
    <property type="component" value="Chromosome"/>
</dbReference>
<name>A0A6I6UFX2_9BACI</name>
<feature type="transmembrane region" description="Helical" evidence="1">
    <location>
        <begin position="12"/>
        <end position="38"/>
    </location>
</feature>
<keyword evidence="1" id="KW-1133">Transmembrane helix</keyword>
<reference evidence="2 3" key="1">
    <citation type="submission" date="2019-06" db="EMBL/GenBank/DDBJ databases">
        <title>An operon consisting of a P-type ATPase gene and a transcriptional regular gene given the different cadmium resistance in Bacillus vietamensis 151-6 and Bacillus marisflavi 151-25.</title>
        <authorList>
            <person name="Yu X."/>
        </authorList>
    </citation>
    <scope>NUCLEOTIDE SEQUENCE [LARGE SCALE GENOMIC DNA]</scope>
    <source>
        <strain evidence="2 3">151-6</strain>
    </source>
</reference>
<gene>
    <name evidence="2" type="ORF">FHE72_04640</name>
</gene>
<keyword evidence="1" id="KW-0812">Transmembrane</keyword>
<evidence type="ECO:0000256" key="1">
    <source>
        <dbReference type="SAM" id="Phobius"/>
    </source>
</evidence>
<dbReference type="AlphaFoldDB" id="A0A6I6UFX2"/>
<dbReference type="EMBL" id="CP047394">
    <property type="protein sequence ID" value="QHE60407.1"/>
    <property type="molecule type" value="Genomic_DNA"/>
</dbReference>
<accession>A0A6I6UFX2</accession>
<evidence type="ECO:0000313" key="2">
    <source>
        <dbReference type="EMBL" id="QHE60407.1"/>
    </source>
</evidence>
<evidence type="ECO:0000313" key="3">
    <source>
        <dbReference type="Proteomes" id="UP000465062"/>
    </source>
</evidence>
<sequence>METQLNEADRAFAFFSIIPIITILFYVGLVSFIIWFLIKLIKTQQERNNILKTISEKLDKL</sequence>
<protein>
    <submittedName>
        <fullName evidence="2">Uncharacterized protein</fullName>
    </submittedName>
</protein>
<keyword evidence="1" id="KW-0472">Membrane</keyword>